<feature type="domain" description="Glycosyl transferase family 1" evidence="1">
    <location>
        <begin position="193"/>
        <end position="356"/>
    </location>
</feature>
<dbReference type="Pfam" id="PF13439">
    <property type="entry name" value="Glyco_transf_4"/>
    <property type="match status" value="1"/>
</dbReference>
<name>A0A948RXC2_UNCEI</name>
<dbReference type="EC" id="2.4.-.-" evidence="3"/>
<evidence type="ECO:0000313" key="4">
    <source>
        <dbReference type="Proteomes" id="UP000777784"/>
    </source>
</evidence>
<gene>
    <name evidence="3" type="ORF">KJ970_07590</name>
</gene>
<dbReference type="SUPFAM" id="SSF53756">
    <property type="entry name" value="UDP-Glycosyltransferase/glycogen phosphorylase"/>
    <property type="match status" value="1"/>
</dbReference>
<dbReference type="Proteomes" id="UP000777784">
    <property type="component" value="Unassembled WGS sequence"/>
</dbReference>
<reference evidence="3" key="1">
    <citation type="submission" date="2021-05" db="EMBL/GenBank/DDBJ databases">
        <title>Energy efficiency and biological interactions define the core microbiome of deep oligotrophic groundwater.</title>
        <authorList>
            <person name="Mehrshad M."/>
            <person name="Lopez-Fernandez M."/>
            <person name="Bell E."/>
            <person name="Bernier-Latmani R."/>
            <person name="Bertilsson S."/>
            <person name="Dopson M."/>
        </authorList>
    </citation>
    <scope>NUCLEOTIDE SEQUENCE</scope>
    <source>
        <strain evidence="3">Modern_marine.mb.64</strain>
    </source>
</reference>
<organism evidence="3 4">
    <name type="scientific">Eiseniibacteriota bacterium</name>
    <dbReference type="NCBI Taxonomy" id="2212470"/>
    <lineage>
        <taxon>Bacteria</taxon>
        <taxon>Candidatus Eiseniibacteriota</taxon>
    </lineage>
</organism>
<keyword evidence="3" id="KW-0808">Transferase</keyword>
<evidence type="ECO:0000313" key="3">
    <source>
        <dbReference type="EMBL" id="MBU2690777.1"/>
    </source>
</evidence>
<dbReference type="Gene3D" id="3.40.50.2000">
    <property type="entry name" value="Glycogen Phosphorylase B"/>
    <property type="match status" value="2"/>
</dbReference>
<dbReference type="GO" id="GO:0016758">
    <property type="term" value="F:hexosyltransferase activity"/>
    <property type="evidence" value="ECO:0007669"/>
    <property type="project" value="TreeGrafter"/>
</dbReference>
<dbReference type="Pfam" id="PF00534">
    <property type="entry name" value="Glycos_transf_1"/>
    <property type="match status" value="1"/>
</dbReference>
<evidence type="ECO:0000259" key="1">
    <source>
        <dbReference type="Pfam" id="PF00534"/>
    </source>
</evidence>
<dbReference type="InterPro" id="IPR050194">
    <property type="entry name" value="Glycosyltransferase_grp1"/>
</dbReference>
<keyword evidence="3" id="KW-0328">Glycosyltransferase</keyword>
<sequence>MSHGAHNRGIGCIPGERVLKTVHIDTERTWRGGEQQALYLAQGLARRSIDVTMVGNPGSPFIESARRDGLPGFELPLRGALNPAAVFQLMQLFRDIRPDIVHAHSAHAHALGALAGRLSGIGRIVVSRRVDFSIHHAPLRLSLLKYRFGVDRFIAISEGVKAVMIRDGVPADKIDLVPSGVDIEMLEATPTRDFRSEFGIPESAPVVGDVAHFGWHKAQEVLVRACPLIWEQEPETRVILVGDGGERAKVERIAHAIGAGHRLIFTGHRTDARELIRWFDIFVMCSVLEGLCTSILDAHILGTPVVASDVGGIPEIVKNEETGLLVPPQDPASLAGAILRLLRDRHLGARLNQAGRSLVMKRYSVNAMVEGTLAVYRRLLH</sequence>
<evidence type="ECO:0000259" key="2">
    <source>
        <dbReference type="Pfam" id="PF13439"/>
    </source>
</evidence>
<dbReference type="PANTHER" id="PTHR45947:SF3">
    <property type="entry name" value="SULFOQUINOVOSYL TRANSFERASE SQD2"/>
    <property type="match status" value="1"/>
</dbReference>
<feature type="domain" description="Glycosyltransferase subfamily 4-like N-terminal" evidence="2">
    <location>
        <begin position="31"/>
        <end position="184"/>
    </location>
</feature>
<protein>
    <submittedName>
        <fullName evidence="3">Glycosyltransferase</fullName>
        <ecNumber evidence="3">2.4.-.-</ecNumber>
    </submittedName>
</protein>
<dbReference type="InterPro" id="IPR028098">
    <property type="entry name" value="Glyco_trans_4-like_N"/>
</dbReference>
<proteinExistence type="predicted"/>
<dbReference type="InterPro" id="IPR001296">
    <property type="entry name" value="Glyco_trans_1"/>
</dbReference>
<accession>A0A948RXC2</accession>
<dbReference type="EMBL" id="JAHJDP010000037">
    <property type="protein sequence ID" value="MBU2690777.1"/>
    <property type="molecule type" value="Genomic_DNA"/>
</dbReference>
<comment type="caution">
    <text evidence="3">The sequence shown here is derived from an EMBL/GenBank/DDBJ whole genome shotgun (WGS) entry which is preliminary data.</text>
</comment>
<dbReference type="PANTHER" id="PTHR45947">
    <property type="entry name" value="SULFOQUINOVOSYL TRANSFERASE SQD2"/>
    <property type="match status" value="1"/>
</dbReference>
<dbReference type="AlphaFoldDB" id="A0A948RXC2"/>